<keyword evidence="7" id="KW-0539">Nucleus</keyword>
<accession>A0AAW1XSS7</accession>
<dbReference type="InterPro" id="IPR045075">
    <property type="entry name" value="Syf1-like"/>
</dbReference>
<dbReference type="InterPro" id="IPR003107">
    <property type="entry name" value="HAT"/>
</dbReference>
<feature type="domain" description="Pre-mRNA-splicing factor Syf1-like N-terminal HAT-repeats" evidence="8">
    <location>
        <begin position="53"/>
        <end position="165"/>
    </location>
</feature>
<evidence type="ECO:0000313" key="9">
    <source>
        <dbReference type="EMBL" id="KAK9940036.1"/>
    </source>
</evidence>
<dbReference type="GO" id="GO:0071014">
    <property type="term" value="C:post-mRNA release spliceosomal complex"/>
    <property type="evidence" value="ECO:0007669"/>
    <property type="project" value="TreeGrafter"/>
</dbReference>
<name>A0AAW1XSS7_RUBAR</name>
<dbReference type="FunFam" id="1.25.40.10:FF:000796">
    <property type="entry name" value="Crooked neck pre-mRNA splicing factor 1"/>
    <property type="match status" value="1"/>
</dbReference>
<comment type="similarity">
    <text evidence="2">Belongs to the crooked-neck family.</text>
</comment>
<dbReference type="Gene3D" id="1.25.40.10">
    <property type="entry name" value="Tetratricopeptide repeat domain"/>
    <property type="match status" value="1"/>
</dbReference>
<evidence type="ECO:0000256" key="6">
    <source>
        <dbReference type="ARBA" id="ARBA00023187"/>
    </source>
</evidence>
<evidence type="ECO:0000256" key="5">
    <source>
        <dbReference type="ARBA" id="ARBA00022737"/>
    </source>
</evidence>
<gene>
    <name evidence="9" type="ORF">M0R45_016712</name>
</gene>
<dbReference type="InterPro" id="IPR011990">
    <property type="entry name" value="TPR-like_helical_dom_sf"/>
</dbReference>
<evidence type="ECO:0000256" key="3">
    <source>
        <dbReference type="ARBA" id="ARBA00022664"/>
    </source>
</evidence>
<evidence type="ECO:0000256" key="7">
    <source>
        <dbReference type="ARBA" id="ARBA00023242"/>
    </source>
</evidence>
<keyword evidence="10" id="KW-1185">Reference proteome</keyword>
<evidence type="ECO:0000256" key="2">
    <source>
        <dbReference type="ARBA" id="ARBA00008644"/>
    </source>
</evidence>
<dbReference type="GO" id="GO:0071011">
    <property type="term" value="C:precatalytic spliceosome"/>
    <property type="evidence" value="ECO:0007669"/>
    <property type="project" value="TreeGrafter"/>
</dbReference>
<proteinExistence type="inferred from homology"/>
<dbReference type="AlphaFoldDB" id="A0AAW1XSS7"/>
<keyword evidence="3" id="KW-0507">mRNA processing</keyword>
<dbReference type="SUPFAM" id="SSF48452">
    <property type="entry name" value="TPR-like"/>
    <property type="match status" value="1"/>
</dbReference>
<protein>
    <recommendedName>
        <fullName evidence="8">Pre-mRNA-splicing factor Syf1-like N-terminal HAT-repeats domain-containing protein</fullName>
    </recommendedName>
</protein>
<organism evidence="9 10">
    <name type="scientific">Rubus argutus</name>
    <name type="common">Southern blackberry</name>
    <dbReference type="NCBI Taxonomy" id="59490"/>
    <lineage>
        <taxon>Eukaryota</taxon>
        <taxon>Viridiplantae</taxon>
        <taxon>Streptophyta</taxon>
        <taxon>Embryophyta</taxon>
        <taxon>Tracheophyta</taxon>
        <taxon>Spermatophyta</taxon>
        <taxon>Magnoliopsida</taxon>
        <taxon>eudicotyledons</taxon>
        <taxon>Gunneridae</taxon>
        <taxon>Pentapetalae</taxon>
        <taxon>rosids</taxon>
        <taxon>fabids</taxon>
        <taxon>Rosales</taxon>
        <taxon>Rosaceae</taxon>
        <taxon>Rosoideae</taxon>
        <taxon>Rosoideae incertae sedis</taxon>
        <taxon>Rubus</taxon>
    </lineage>
</organism>
<dbReference type="InterPro" id="IPR055433">
    <property type="entry name" value="HAT_Syf1-like_N"/>
</dbReference>
<reference evidence="9 10" key="1">
    <citation type="journal article" date="2023" name="G3 (Bethesda)">
        <title>A chromosome-length genome assembly and annotation of blackberry (Rubus argutus, cv. 'Hillquist').</title>
        <authorList>
            <person name="Bruna T."/>
            <person name="Aryal R."/>
            <person name="Dudchenko O."/>
            <person name="Sargent D.J."/>
            <person name="Mead D."/>
            <person name="Buti M."/>
            <person name="Cavallini A."/>
            <person name="Hytonen T."/>
            <person name="Andres J."/>
            <person name="Pham M."/>
            <person name="Weisz D."/>
            <person name="Mascagni F."/>
            <person name="Usai G."/>
            <person name="Natali L."/>
            <person name="Bassil N."/>
            <person name="Fernandez G.E."/>
            <person name="Lomsadze A."/>
            <person name="Armour M."/>
            <person name="Olukolu B."/>
            <person name="Poorten T."/>
            <person name="Britton C."/>
            <person name="Davik J."/>
            <person name="Ashrafi H."/>
            <person name="Aiden E.L."/>
            <person name="Borodovsky M."/>
            <person name="Worthington M."/>
        </authorList>
    </citation>
    <scope>NUCLEOTIDE SEQUENCE [LARGE SCALE GENOMIC DNA]</scope>
    <source>
        <strain evidence="9">PI 553951</strain>
    </source>
</reference>
<evidence type="ECO:0000256" key="4">
    <source>
        <dbReference type="ARBA" id="ARBA00022728"/>
    </source>
</evidence>
<dbReference type="GO" id="GO:0000974">
    <property type="term" value="C:Prp19 complex"/>
    <property type="evidence" value="ECO:0007669"/>
    <property type="project" value="TreeGrafter"/>
</dbReference>
<dbReference type="PANTHER" id="PTHR11246:SF3">
    <property type="entry name" value="CROOKED NECK-LIKE PROTEIN 1"/>
    <property type="match status" value="1"/>
</dbReference>
<evidence type="ECO:0000259" key="8">
    <source>
        <dbReference type="Pfam" id="PF23233"/>
    </source>
</evidence>
<evidence type="ECO:0000313" key="10">
    <source>
        <dbReference type="Proteomes" id="UP001457282"/>
    </source>
</evidence>
<comment type="caution">
    <text evidence="9">The sequence shown here is derived from an EMBL/GenBank/DDBJ whole genome shotgun (WGS) entry which is preliminary data.</text>
</comment>
<keyword evidence="6" id="KW-0508">mRNA splicing</keyword>
<evidence type="ECO:0000256" key="1">
    <source>
        <dbReference type="ARBA" id="ARBA00004123"/>
    </source>
</evidence>
<dbReference type="PANTHER" id="PTHR11246">
    <property type="entry name" value="PRE-MRNA SPLICING FACTOR"/>
    <property type="match status" value="1"/>
</dbReference>
<dbReference type="SMART" id="SM00386">
    <property type="entry name" value="HAT"/>
    <property type="match status" value="3"/>
</dbReference>
<sequence length="168" mass="20391">MPRQRWRRNVYERALVTLRELADDKEEEQLLVAFAEYLEREIVENVIVGKTRFQYEDEVRNNPLNYDSWFDYISLEESAGNKDKIREIYERAIGNVPPALEKRYWKRYIYLWINYALYEELEAGDMERAREVYGQCLKLIPHRKFSFSKIWLLAAQFEIRQLNLKGAR</sequence>
<dbReference type="Pfam" id="PF23233">
    <property type="entry name" value="HAT_Syf1_CNRKL1_N"/>
    <property type="match status" value="1"/>
</dbReference>
<keyword evidence="4" id="KW-0747">Spliceosome</keyword>
<dbReference type="Proteomes" id="UP001457282">
    <property type="component" value="Unassembled WGS sequence"/>
</dbReference>
<dbReference type="EMBL" id="JBEDUW010000003">
    <property type="protein sequence ID" value="KAK9940036.1"/>
    <property type="molecule type" value="Genomic_DNA"/>
</dbReference>
<keyword evidence="5" id="KW-0677">Repeat</keyword>
<dbReference type="GO" id="GO:0000245">
    <property type="term" value="P:spliceosomal complex assembly"/>
    <property type="evidence" value="ECO:0007669"/>
    <property type="project" value="TreeGrafter"/>
</dbReference>
<dbReference type="GO" id="GO:0071007">
    <property type="term" value="C:U2-type catalytic step 2 spliceosome"/>
    <property type="evidence" value="ECO:0007669"/>
    <property type="project" value="TreeGrafter"/>
</dbReference>
<comment type="subcellular location">
    <subcellularLocation>
        <location evidence="1">Nucleus</location>
    </subcellularLocation>
</comment>